<dbReference type="AlphaFoldDB" id="A0A323VF85"/>
<dbReference type="EMBL" id="JACIBU010000001">
    <property type="protein sequence ID" value="MBB3676626.1"/>
    <property type="molecule type" value="Genomic_DNA"/>
</dbReference>
<keyword evidence="4" id="KW-1185">Reference proteome</keyword>
<evidence type="ECO:0000313" key="5">
    <source>
        <dbReference type="Proteomes" id="UP000580718"/>
    </source>
</evidence>
<dbReference type="EMBL" id="QKNV01000004">
    <property type="protein sequence ID" value="PZA23315.1"/>
    <property type="molecule type" value="Genomic_DNA"/>
</dbReference>
<protein>
    <submittedName>
        <fullName evidence="3">Aminoglycoside phosphotransferase</fullName>
    </submittedName>
</protein>
<dbReference type="Proteomes" id="UP000247602">
    <property type="component" value="Unassembled WGS sequence"/>
</dbReference>
<evidence type="ECO:0000313" key="4">
    <source>
        <dbReference type="Proteomes" id="UP000247602"/>
    </source>
</evidence>
<reference evidence="3 4" key="1">
    <citation type="submission" date="2018-06" db="EMBL/GenBank/DDBJ databases">
        <title>Draft genome sequence of Modestobacter versicolor CP153-2.</title>
        <authorList>
            <person name="Gundlapally S.R."/>
        </authorList>
    </citation>
    <scope>NUCLEOTIDE SEQUENCE [LARGE SCALE GENOMIC DNA]</scope>
    <source>
        <strain evidence="3 4">CP153-2</strain>
    </source>
</reference>
<comment type="caution">
    <text evidence="3">The sequence shown here is derived from an EMBL/GenBank/DDBJ whole genome shotgun (WGS) entry which is preliminary data.</text>
</comment>
<dbReference type="Proteomes" id="UP000580718">
    <property type="component" value="Unassembled WGS sequence"/>
</dbReference>
<keyword evidence="3" id="KW-0808">Transferase</keyword>
<name>A0A323VF85_9ACTN</name>
<evidence type="ECO:0000259" key="1">
    <source>
        <dbReference type="Pfam" id="PF01636"/>
    </source>
</evidence>
<feature type="domain" description="Aminoglycoside phosphotransferase" evidence="1">
    <location>
        <begin position="58"/>
        <end position="234"/>
    </location>
</feature>
<organism evidence="3 4">
    <name type="scientific">Modestobacter versicolor</name>
    <dbReference type="NCBI Taxonomy" id="429133"/>
    <lineage>
        <taxon>Bacteria</taxon>
        <taxon>Bacillati</taxon>
        <taxon>Actinomycetota</taxon>
        <taxon>Actinomycetes</taxon>
        <taxon>Geodermatophilales</taxon>
        <taxon>Geodermatophilaceae</taxon>
        <taxon>Modestobacter</taxon>
    </lineage>
</organism>
<dbReference type="GO" id="GO:0016740">
    <property type="term" value="F:transferase activity"/>
    <property type="evidence" value="ECO:0007669"/>
    <property type="project" value="UniProtKB-KW"/>
</dbReference>
<accession>A0A323VF85</accession>
<dbReference type="SUPFAM" id="SSF56112">
    <property type="entry name" value="Protein kinase-like (PK-like)"/>
    <property type="match status" value="1"/>
</dbReference>
<dbReference type="Gene3D" id="3.90.1200.10">
    <property type="match status" value="1"/>
</dbReference>
<reference evidence="2 5" key="2">
    <citation type="submission" date="2020-08" db="EMBL/GenBank/DDBJ databases">
        <title>Sequencing the genomes of 1000 actinobacteria strains.</title>
        <authorList>
            <person name="Klenk H.-P."/>
        </authorList>
    </citation>
    <scope>NUCLEOTIDE SEQUENCE [LARGE SCALE GENOMIC DNA]</scope>
    <source>
        <strain evidence="2 5">DSM 16678</strain>
    </source>
</reference>
<proteinExistence type="predicted"/>
<gene>
    <name evidence="3" type="ORF">DMO24_00450</name>
    <name evidence="2" type="ORF">FHX36_002361</name>
</gene>
<evidence type="ECO:0000313" key="3">
    <source>
        <dbReference type="EMBL" id="PZA23315.1"/>
    </source>
</evidence>
<dbReference type="OrthoDB" id="115252at2"/>
<dbReference type="RefSeq" id="WP_110550298.1">
    <property type="nucleotide sequence ID" value="NZ_JACIBU010000001.1"/>
</dbReference>
<dbReference type="Pfam" id="PF01636">
    <property type="entry name" value="APH"/>
    <property type="match status" value="1"/>
</dbReference>
<sequence>MIDRVDRAVAAAVAVAGAHGVVSADPVVLSDGVNLVLHLRPAPVVARVATLTPLLRPDVARQPRRDLALAAALAAAGAPVLTPSDLLPPGPHEHGGLTLSFWRYAELLPERPTPAVAGRTLAELHTVLADVVPGWDGDPLDTPLGDLAVFLERGVELGAPAPLVAATGELLGELRPRLAGPVQPLHGDAHPGNLLRTAGGWVWADLEDTCRGPRGWDLACLLRTSRLDGRAALDAVPDRPGDDEVAPFGWLRALHASAWWFVHAVRVPEHLPAAREQLTAAVAEVSAGLRGAPPGRG</sequence>
<dbReference type="InterPro" id="IPR011009">
    <property type="entry name" value="Kinase-like_dom_sf"/>
</dbReference>
<evidence type="ECO:0000313" key="2">
    <source>
        <dbReference type="EMBL" id="MBB3676626.1"/>
    </source>
</evidence>
<dbReference type="InterPro" id="IPR002575">
    <property type="entry name" value="Aminoglycoside_PTrfase"/>
</dbReference>